<proteinExistence type="predicted"/>
<name>A0A1H8NLU8_9PROT</name>
<evidence type="ECO:0000313" key="2">
    <source>
        <dbReference type="Proteomes" id="UP000183898"/>
    </source>
</evidence>
<dbReference type="AlphaFoldDB" id="A0A1H8NLU8"/>
<dbReference type="Gene3D" id="3.40.50.2300">
    <property type="match status" value="1"/>
</dbReference>
<dbReference type="EMBL" id="FOCT01000017">
    <property type="protein sequence ID" value="SEO30585.1"/>
    <property type="molecule type" value="Genomic_DNA"/>
</dbReference>
<protein>
    <recommendedName>
        <fullName evidence="3">Response regulatory domain-containing protein</fullName>
    </recommendedName>
</protein>
<sequence>MTGKVSGRFVRMGCTVSTYIRVQAHQPDVIVCDLNMPQVNDYQFIKAARNLPADKGGNALPLRSLS</sequence>
<accession>A0A1H8NLU8</accession>
<evidence type="ECO:0008006" key="3">
    <source>
        <dbReference type="Google" id="ProtNLM"/>
    </source>
</evidence>
<organism evidence="1 2">
    <name type="scientific">Nitrosospira multiformis</name>
    <dbReference type="NCBI Taxonomy" id="1231"/>
    <lineage>
        <taxon>Bacteria</taxon>
        <taxon>Pseudomonadati</taxon>
        <taxon>Pseudomonadota</taxon>
        <taxon>Betaproteobacteria</taxon>
        <taxon>Nitrosomonadales</taxon>
        <taxon>Nitrosomonadaceae</taxon>
        <taxon>Nitrosospira</taxon>
    </lineage>
</organism>
<dbReference type="SUPFAM" id="SSF52172">
    <property type="entry name" value="CheY-like"/>
    <property type="match status" value="1"/>
</dbReference>
<dbReference type="Proteomes" id="UP000183898">
    <property type="component" value="Unassembled WGS sequence"/>
</dbReference>
<dbReference type="InterPro" id="IPR011006">
    <property type="entry name" value="CheY-like_superfamily"/>
</dbReference>
<reference evidence="1 2" key="1">
    <citation type="submission" date="2016-10" db="EMBL/GenBank/DDBJ databases">
        <authorList>
            <person name="de Groot N.N."/>
        </authorList>
    </citation>
    <scope>NUCLEOTIDE SEQUENCE [LARGE SCALE GENOMIC DNA]</scope>
    <source>
        <strain evidence="1 2">Nl18</strain>
    </source>
</reference>
<evidence type="ECO:0000313" key="1">
    <source>
        <dbReference type="EMBL" id="SEO30585.1"/>
    </source>
</evidence>
<gene>
    <name evidence="1" type="ORF">SAMN05216404_1174</name>
</gene>